<keyword evidence="1" id="KW-1133">Transmembrane helix</keyword>
<dbReference type="Proteomes" id="UP000177273">
    <property type="component" value="Unassembled WGS sequence"/>
</dbReference>
<feature type="transmembrane region" description="Helical" evidence="1">
    <location>
        <begin position="88"/>
        <end position="112"/>
    </location>
</feature>
<dbReference type="InterPro" id="IPR009214">
    <property type="entry name" value="DUF1129"/>
</dbReference>
<feature type="transmembrane region" description="Helical" evidence="1">
    <location>
        <begin position="184"/>
        <end position="204"/>
    </location>
</feature>
<dbReference type="OrthoDB" id="2360056at2"/>
<dbReference type="AlphaFoldDB" id="A0A9Q5P1C8"/>
<accession>A0A9Q5P1C8</accession>
<reference evidence="3" key="1">
    <citation type="submission" date="2016-09" db="EMBL/GenBank/DDBJ databases">
        <title>Draft genome sequence of a novel species of the family Streptococcaceae isolated from flowers.</title>
        <authorList>
            <person name="Chuah L.-O."/>
            <person name="Yap K.-P."/>
            <person name="Thong K.L."/>
            <person name="Liong M.T."/>
            <person name="Ahmad R."/>
            <person name="Rusul G."/>
        </authorList>
    </citation>
    <scope>NUCLEOTIDE SEQUENCE [LARGE SCALE GENOMIC DNA]</scope>
    <source>
        <strain evidence="3">HibF3</strain>
    </source>
</reference>
<name>A0A9Q5P1C8_9LACT</name>
<gene>
    <name evidence="2" type="ORF">BG262_07680</name>
</gene>
<dbReference type="Pfam" id="PF06570">
    <property type="entry name" value="DUF1129"/>
    <property type="match status" value="1"/>
</dbReference>
<protein>
    <recommendedName>
        <fullName evidence="4">DUF1129 domain-containing protein</fullName>
    </recommendedName>
</protein>
<feature type="transmembrane region" description="Helical" evidence="1">
    <location>
        <begin position="157"/>
        <end position="178"/>
    </location>
</feature>
<feature type="transmembrane region" description="Helical" evidence="1">
    <location>
        <begin position="118"/>
        <end position="137"/>
    </location>
</feature>
<proteinExistence type="predicted"/>
<evidence type="ECO:0000256" key="1">
    <source>
        <dbReference type="SAM" id="Phobius"/>
    </source>
</evidence>
<dbReference type="RefSeq" id="WP_070786972.1">
    <property type="nucleotide sequence ID" value="NZ_CP075561.1"/>
</dbReference>
<keyword evidence="1" id="KW-0812">Transmembrane</keyword>
<dbReference type="SUPFAM" id="SSF158560">
    <property type="entry name" value="BH3980-like"/>
    <property type="match status" value="1"/>
</dbReference>
<evidence type="ECO:0000313" key="2">
    <source>
        <dbReference type="EMBL" id="OFI47864.1"/>
    </source>
</evidence>
<comment type="caution">
    <text evidence="2">The sequence shown here is derived from an EMBL/GenBank/DDBJ whole genome shotgun (WGS) entry which is preliminary data.</text>
</comment>
<sequence length="221" mass="24472">MEEYLEQLTSKNSDYFHTVIRQLTDAGKSDEEIKTILEDVIPSIVEKQKSGLTARALLGTPTAYTDQFIEKTTASGKSSDKPKNTNKYLMWLDSFLLLMGVLAVVNGAVGIFSKTPQTYGIVTLVLMSAGAAVVMYIMYNNYYKAQTEKNGSRWKSFAILTLAMFAWIAIFILASLLPKSFNPSLSPIATLIIGAAALGIRYLLKKRYNIQSAMDGSQRQN</sequence>
<dbReference type="EMBL" id="MKIQ01000002">
    <property type="protein sequence ID" value="OFI47864.1"/>
    <property type="molecule type" value="Genomic_DNA"/>
</dbReference>
<organism evidence="2 3">
    <name type="scientific">Floricoccus penangensis</name>
    <dbReference type="NCBI Taxonomy" id="1859475"/>
    <lineage>
        <taxon>Bacteria</taxon>
        <taxon>Bacillati</taxon>
        <taxon>Bacillota</taxon>
        <taxon>Bacilli</taxon>
        <taxon>Lactobacillales</taxon>
        <taxon>Streptococcaceae</taxon>
        <taxon>Floricoccus</taxon>
    </lineage>
</organism>
<keyword evidence="1" id="KW-0472">Membrane</keyword>
<dbReference type="PIRSF" id="PIRSF033111">
    <property type="entry name" value="UCP033111"/>
    <property type="match status" value="1"/>
</dbReference>
<keyword evidence="3" id="KW-1185">Reference proteome</keyword>
<evidence type="ECO:0000313" key="3">
    <source>
        <dbReference type="Proteomes" id="UP000177273"/>
    </source>
</evidence>
<evidence type="ECO:0008006" key="4">
    <source>
        <dbReference type="Google" id="ProtNLM"/>
    </source>
</evidence>